<dbReference type="PROSITE" id="PS00615">
    <property type="entry name" value="C_TYPE_LECTIN_1"/>
    <property type="match status" value="1"/>
</dbReference>
<dbReference type="PROSITE" id="PS50041">
    <property type="entry name" value="C_TYPE_LECTIN_2"/>
    <property type="match status" value="1"/>
</dbReference>
<dbReference type="Proteomes" id="UP000695023">
    <property type="component" value="Unplaced"/>
</dbReference>
<dbReference type="Gene3D" id="3.10.100.10">
    <property type="entry name" value="Mannose-Binding Protein A, subunit A"/>
    <property type="match status" value="1"/>
</dbReference>
<reference evidence="6" key="1">
    <citation type="submission" date="2025-08" db="UniProtKB">
        <authorList>
            <consortium name="RefSeq"/>
        </authorList>
    </citation>
    <scope>IDENTIFICATION</scope>
</reference>
<dbReference type="InterPro" id="IPR016187">
    <property type="entry name" value="CTDL_fold"/>
</dbReference>
<keyword evidence="5" id="KW-1185">Reference proteome</keyword>
<evidence type="ECO:0000256" key="3">
    <source>
        <dbReference type="SAM" id="Phobius"/>
    </source>
</evidence>
<dbReference type="InterPro" id="IPR001304">
    <property type="entry name" value="C-type_lectin-like"/>
</dbReference>
<gene>
    <name evidence="6" type="primary">LOC102208986</name>
</gene>
<keyword evidence="3" id="KW-0472">Membrane</keyword>
<dbReference type="Pfam" id="PF00059">
    <property type="entry name" value="Lectin_C"/>
    <property type="match status" value="1"/>
</dbReference>
<evidence type="ECO:0000256" key="1">
    <source>
        <dbReference type="ARBA" id="ARBA00022734"/>
    </source>
</evidence>
<organism evidence="5 6">
    <name type="scientific">Pundamilia nyererei</name>
    <dbReference type="NCBI Taxonomy" id="303518"/>
    <lineage>
        <taxon>Eukaryota</taxon>
        <taxon>Metazoa</taxon>
        <taxon>Chordata</taxon>
        <taxon>Craniata</taxon>
        <taxon>Vertebrata</taxon>
        <taxon>Euteleostomi</taxon>
        <taxon>Actinopterygii</taxon>
        <taxon>Neopterygii</taxon>
        <taxon>Teleostei</taxon>
        <taxon>Neoteleostei</taxon>
        <taxon>Acanthomorphata</taxon>
        <taxon>Ovalentaria</taxon>
        <taxon>Cichlomorphae</taxon>
        <taxon>Cichliformes</taxon>
        <taxon>Cichlidae</taxon>
        <taxon>African cichlids</taxon>
        <taxon>Pseudocrenilabrinae</taxon>
        <taxon>Haplochromini</taxon>
        <taxon>Pundamilia</taxon>
    </lineage>
</organism>
<accession>A0A9Y6M4L2</accession>
<evidence type="ECO:0000256" key="2">
    <source>
        <dbReference type="ARBA" id="ARBA00023157"/>
    </source>
</evidence>
<evidence type="ECO:0000259" key="4">
    <source>
        <dbReference type="PROSITE" id="PS50041"/>
    </source>
</evidence>
<sequence>MELQYHQVGSLDRSSVHENTAKTGMKRIVIFVLYGLLVLLLLILLLVTGIKFSQLSREITDLKQYLGKTNHGGTTSALSSGEMTVHSDALEELTPVRGIKLHAFKSFISDFISFYSQHMLIVIIIGTCSEGWVSYQSSCYLVSITSITWSKAEEQCKAHGGHLLVLNTAEELDYISRIVPIKYIYWIGLVERHHEGQWSWVDGTDYRSTPTFWDEGQPDDWEYRENGEDCGQLHPPERRERRLWNDADCNITYRYICEKRA</sequence>
<dbReference type="SMART" id="SM00034">
    <property type="entry name" value="CLECT"/>
    <property type="match status" value="1"/>
</dbReference>
<dbReference type="RefSeq" id="XP_013766408.1">
    <property type="nucleotide sequence ID" value="XM_013910954.1"/>
</dbReference>
<dbReference type="PANTHER" id="PTHR22803">
    <property type="entry name" value="MANNOSE, PHOSPHOLIPASE, LECTIN RECEPTOR RELATED"/>
    <property type="match status" value="1"/>
</dbReference>
<feature type="domain" description="C-type lectin" evidence="4">
    <location>
        <begin position="135"/>
        <end position="258"/>
    </location>
</feature>
<keyword evidence="3" id="KW-1133">Transmembrane helix</keyword>
<keyword evidence="2" id="KW-1015">Disulfide bond</keyword>
<evidence type="ECO:0000313" key="5">
    <source>
        <dbReference type="Proteomes" id="UP000695023"/>
    </source>
</evidence>
<proteinExistence type="predicted"/>
<dbReference type="SUPFAM" id="SSF56436">
    <property type="entry name" value="C-type lectin-like"/>
    <property type="match status" value="1"/>
</dbReference>
<keyword evidence="1" id="KW-0430">Lectin</keyword>
<name>A0A9Y6M4L2_9CICH</name>
<dbReference type="InterPro" id="IPR033989">
    <property type="entry name" value="CD209-like_CTLD"/>
</dbReference>
<dbReference type="GeneID" id="102208986"/>
<feature type="transmembrane region" description="Helical" evidence="3">
    <location>
        <begin position="28"/>
        <end position="47"/>
    </location>
</feature>
<dbReference type="CDD" id="cd03590">
    <property type="entry name" value="CLECT_DC-SIGN_like"/>
    <property type="match status" value="1"/>
</dbReference>
<dbReference type="InterPro" id="IPR018378">
    <property type="entry name" value="C-type_lectin_CS"/>
</dbReference>
<dbReference type="InterPro" id="IPR016186">
    <property type="entry name" value="C-type_lectin-like/link_sf"/>
</dbReference>
<evidence type="ECO:0000313" key="6">
    <source>
        <dbReference type="RefSeq" id="XP_013766408.1"/>
    </source>
</evidence>
<dbReference type="AlphaFoldDB" id="A0A9Y6M4L2"/>
<protein>
    <submittedName>
        <fullName evidence="6">Asialoglycoprotein receptor 2-like isoform X1</fullName>
    </submittedName>
</protein>
<dbReference type="GO" id="GO:0030246">
    <property type="term" value="F:carbohydrate binding"/>
    <property type="evidence" value="ECO:0007669"/>
    <property type="project" value="UniProtKB-KW"/>
</dbReference>
<keyword evidence="3" id="KW-0812">Transmembrane</keyword>
<dbReference type="InterPro" id="IPR050111">
    <property type="entry name" value="C-type_lectin/snaclec_domain"/>
</dbReference>